<dbReference type="SUPFAM" id="SSF52047">
    <property type="entry name" value="RNI-like"/>
    <property type="match status" value="2"/>
</dbReference>
<dbReference type="InterPro" id="IPR050905">
    <property type="entry name" value="Plant_NBS-LRR"/>
</dbReference>
<dbReference type="eggNOG" id="ENOG502SYYC">
    <property type="taxonomic scope" value="Eukaryota"/>
</dbReference>
<evidence type="ECO:0000259" key="1">
    <source>
        <dbReference type="Pfam" id="PF23247"/>
    </source>
</evidence>
<dbReference type="InterPro" id="IPR057135">
    <property type="entry name" value="At4g27190-like_LRR"/>
</dbReference>
<dbReference type="PANTHER" id="PTHR33463:SF194">
    <property type="entry name" value="OS04G0431700 PROTEIN"/>
    <property type="match status" value="1"/>
</dbReference>
<evidence type="ECO:0000313" key="2">
    <source>
        <dbReference type="EnsemblPlants" id="LPERR04G02600.1"/>
    </source>
</evidence>
<accession>A0A0D9W2K5</accession>
<dbReference type="Proteomes" id="UP000032180">
    <property type="component" value="Chromosome 4"/>
</dbReference>
<reference evidence="2" key="3">
    <citation type="submission" date="2015-04" db="UniProtKB">
        <authorList>
            <consortium name="EnsemblPlants"/>
        </authorList>
    </citation>
    <scope>IDENTIFICATION</scope>
</reference>
<name>A0A0D9W2K5_9ORYZ</name>
<dbReference type="PANTHER" id="PTHR33463">
    <property type="entry name" value="NB-ARC DOMAIN-CONTAINING PROTEIN-RELATED"/>
    <property type="match status" value="1"/>
</dbReference>
<dbReference type="Pfam" id="PF23952">
    <property type="entry name" value="LRR_EndoS"/>
    <property type="match status" value="1"/>
</dbReference>
<dbReference type="Gramene" id="LPERR04G02600.1">
    <property type="protein sequence ID" value="LPERR04G02600.1"/>
    <property type="gene ID" value="LPERR04G02600"/>
</dbReference>
<proteinExistence type="predicted"/>
<dbReference type="AlphaFoldDB" id="A0A0D9W2K5"/>
<dbReference type="Pfam" id="PF23247">
    <property type="entry name" value="LRR_RPS2"/>
    <property type="match status" value="1"/>
</dbReference>
<keyword evidence="3" id="KW-1185">Reference proteome</keyword>
<reference evidence="3" key="2">
    <citation type="submission" date="2013-12" db="EMBL/GenBank/DDBJ databases">
        <authorList>
            <person name="Yu Y."/>
            <person name="Lee S."/>
            <person name="de Baynast K."/>
            <person name="Wissotski M."/>
            <person name="Liu L."/>
            <person name="Talag J."/>
            <person name="Goicoechea J."/>
            <person name="Angelova A."/>
            <person name="Jetty R."/>
            <person name="Kudrna D."/>
            <person name="Golser W."/>
            <person name="Rivera L."/>
            <person name="Zhang J."/>
            <person name="Wing R."/>
        </authorList>
    </citation>
    <scope>NUCLEOTIDE SEQUENCE</scope>
</reference>
<sequence>MGSCMLLYFVIKLCYSQFVTVYLLQIITADNVGVAVEKIIDKLRKTDASRVIYFDGWEGMGASAVLRAVLTRLKSDKIIKSELKFGTIIHIDCSIWKSRREMQRKIAEELEIAWARDLIDGQDEADDINGINESSRDVIDDIGIAINDMLMSRRFLVVFHNGSDNEMTDVANFGLPLYQPYKGNKILWTFRGRFRLNTEIQNRVQDADVFISAKFHTKICGKNELQDQSHWWDILCEEAAEVASNTCSGVAKLHPTTIAKCWLYISKLNCVGRDIMDFNWTSHASNYWVCDEIIQEWEIGDALQQEMWQEWDDPGLYYMMGNTENWISTTHLISSSYGFLTLSSVAETVSSFFLAAQQIETEAEFTMELLEYFFKSKVNRVDFLQNYNDMFQHAENLRVLKLSRCTFRFASPPFICCRRLRFLGLDNCLDLNFDAGEEVQSWKCFHGLWVLDLNYTEWVFSQQMIEEMDNVKELNLKGVNPYNLKNIWKWQHNKISKFSLIKTIDHHFKATKDANDPITFTFSNMEKMEILDLSGNSAMQEFPDLSKATCLKTVTVDGCVELESVNTSDLPASLEEFSIVATSEQYPNAANITTISLRGCCRLKKLVLSGLPKLEELDLSGTMLEKIDLDAMQAEKLNRLVLLGCLRLRAILWSNVQKPQLDELLVNTVGVNLEGKRHKSLSSVQDNDSLFQSHVIVKDSRFLLSLQLFATQKRYVHFCISPVFVNYSKGKGESKQNVVMQCSTEQSRIVHVDRTLAGCIYSDIFDRVVALSAAPVICPCPPLPLESKCKGSCKVEIRSRKELQSNDSNLNIFIDIVHSLKVQDDFWMTSVPGSNWGRIKWCCIERCPNLHSVFKLSDHDQIIAFSWLETFWASCLQTAHYIWNMEFKHANVDSFKKLQYIHLDSCPRLIHVLPLCNNLPSLEIIQILYCTNLIHVFPLNTVDTINFPKLRHIHLHELPNLKGICEAEVMSAPKLETIVIRGCWNLRHLPDVIELREPRPIVDCEKEWWDNLLWDKPQEDGYNQSSLYKRSSAQHYKKALPKGSFLRSLYPNASIPQEEKLPYRIARLE</sequence>
<organism evidence="2 3">
    <name type="scientific">Leersia perrieri</name>
    <dbReference type="NCBI Taxonomy" id="77586"/>
    <lineage>
        <taxon>Eukaryota</taxon>
        <taxon>Viridiplantae</taxon>
        <taxon>Streptophyta</taxon>
        <taxon>Embryophyta</taxon>
        <taxon>Tracheophyta</taxon>
        <taxon>Spermatophyta</taxon>
        <taxon>Magnoliopsida</taxon>
        <taxon>Liliopsida</taxon>
        <taxon>Poales</taxon>
        <taxon>Poaceae</taxon>
        <taxon>BOP clade</taxon>
        <taxon>Oryzoideae</taxon>
        <taxon>Oryzeae</taxon>
        <taxon>Oryzinae</taxon>
        <taxon>Leersia</taxon>
    </lineage>
</organism>
<dbReference type="STRING" id="77586.A0A0D9W2K5"/>
<dbReference type="InterPro" id="IPR032675">
    <property type="entry name" value="LRR_dom_sf"/>
</dbReference>
<dbReference type="Gene3D" id="3.80.10.10">
    <property type="entry name" value="Ribonuclease Inhibitor"/>
    <property type="match status" value="2"/>
</dbReference>
<protein>
    <recommendedName>
        <fullName evidence="1">Disease resistance protein At4g27190-like leucine-rich repeats domain-containing protein</fullName>
    </recommendedName>
</protein>
<reference evidence="2 3" key="1">
    <citation type="submission" date="2012-08" db="EMBL/GenBank/DDBJ databases">
        <title>Oryza genome evolution.</title>
        <authorList>
            <person name="Wing R.A."/>
        </authorList>
    </citation>
    <scope>NUCLEOTIDE SEQUENCE</scope>
</reference>
<feature type="domain" description="Disease resistance protein At4g27190-like leucine-rich repeats" evidence="1">
    <location>
        <begin position="881"/>
        <end position="989"/>
    </location>
</feature>
<evidence type="ECO:0000313" key="3">
    <source>
        <dbReference type="Proteomes" id="UP000032180"/>
    </source>
</evidence>
<dbReference type="EnsemblPlants" id="LPERR04G02600.1">
    <property type="protein sequence ID" value="LPERR04G02600.1"/>
    <property type="gene ID" value="LPERR04G02600"/>
</dbReference>
<dbReference type="HOGENOM" id="CLU_007112_0_0_1"/>